<dbReference type="Proteomes" id="UP000741863">
    <property type="component" value="Unassembled WGS sequence"/>
</dbReference>
<dbReference type="SUPFAM" id="SSF53254">
    <property type="entry name" value="Phosphoglycerate mutase-like"/>
    <property type="match status" value="1"/>
</dbReference>
<protein>
    <submittedName>
        <fullName evidence="2">Phosphoglycerate mutase</fullName>
        <ecNumber evidence="2">5.4.2.12</ecNumber>
    </submittedName>
</protein>
<dbReference type="InterPro" id="IPR029033">
    <property type="entry name" value="His_PPase_superfam"/>
</dbReference>
<sequence length="217" mass="24618">MNIYLVRHGKTIFNTQGKVQGWSDTPLTSKGCAGAKTLGEALANEPIDHIYTSDSGRARETAHLIRLHSRNDQQINIQVNKALRELYFGGFEGGYNIAMLEALKRGLPDQYKDIHMLWDVPLDIVVDTIAAIDSSQQAEHWEQYSKRIQEGMNEVIQDAQAQGFNNIYIVSHGLTIRAMIRLFGYSGSYDDIENCSVTYVTYENNQFLVQHVNEVKY</sequence>
<reference evidence="2 3" key="1">
    <citation type="submission" date="2021-01" db="EMBL/GenBank/DDBJ databases">
        <title>Genomic Encyclopedia of Type Strains, Phase IV (KMG-IV): sequencing the most valuable type-strain genomes for metagenomic binning, comparative biology and taxonomic classification.</title>
        <authorList>
            <person name="Goeker M."/>
        </authorList>
    </citation>
    <scope>NUCLEOTIDE SEQUENCE [LARGE SCALE GENOMIC DNA]</scope>
    <source>
        <strain evidence="2 3">DSM 25540</strain>
    </source>
</reference>
<organism evidence="2 3">
    <name type="scientific">Geomicrobium sediminis</name>
    <dbReference type="NCBI Taxonomy" id="1347788"/>
    <lineage>
        <taxon>Bacteria</taxon>
        <taxon>Bacillati</taxon>
        <taxon>Bacillota</taxon>
        <taxon>Bacilli</taxon>
        <taxon>Bacillales</taxon>
        <taxon>Geomicrobium</taxon>
    </lineage>
</organism>
<evidence type="ECO:0000313" key="2">
    <source>
        <dbReference type="EMBL" id="MBM7632008.1"/>
    </source>
</evidence>
<gene>
    <name evidence="2" type="ORF">JOD17_001100</name>
</gene>
<evidence type="ECO:0000256" key="1">
    <source>
        <dbReference type="ARBA" id="ARBA00022801"/>
    </source>
</evidence>
<dbReference type="Pfam" id="PF00300">
    <property type="entry name" value="His_Phos_1"/>
    <property type="match status" value="1"/>
</dbReference>
<comment type="caution">
    <text evidence="2">The sequence shown here is derived from an EMBL/GenBank/DDBJ whole genome shotgun (WGS) entry which is preliminary data.</text>
</comment>
<keyword evidence="1" id="KW-0378">Hydrolase</keyword>
<name>A0ABS2PAZ1_9BACL</name>
<dbReference type="PANTHER" id="PTHR46517:SF1">
    <property type="entry name" value="FRUCTOSE-2,6-BISPHOSPHATASE TIGAR"/>
    <property type="match status" value="1"/>
</dbReference>
<dbReference type="InterPro" id="IPR013078">
    <property type="entry name" value="His_Pase_superF_clade-1"/>
</dbReference>
<dbReference type="RefSeq" id="WP_204696009.1">
    <property type="nucleotide sequence ID" value="NZ_JAFBEC010000002.1"/>
</dbReference>
<dbReference type="GO" id="GO:0004619">
    <property type="term" value="F:phosphoglycerate mutase activity"/>
    <property type="evidence" value="ECO:0007669"/>
    <property type="project" value="UniProtKB-EC"/>
</dbReference>
<keyword evidence="3" id="KW-1185">Reference proteome</keyword>
<dbReference type="InterPro" id="IPR051695">
    <property type="entry name" value="Phosphoglycerate_Mutase"/>
</dbReference>
<keyword evidence="2" id="KW-0413">Isomerase</keyword>
<proteinExistence type="predicted"/>
<accession>A0ABS2PAZ1</accession>
<dbReference type="PANTHER" id="PTHR46517">
    <property type="entry name" value="FRUCTOSE-2,6-BISPHOSPHATASE TIGAR"/>
    <property type="match status" value="1"/>
</dbReference>
<dbReference type="SMART" id="SM00855">
    <property type="entry name" value="PGAM"/>
    <property type="match status" value="1"/>
</dbReference>
<evidence type="ECO:0000313" key="3">
    <source>
        <dbReference type="Proteomes" id="UP000741863"/>
    </source>
</evidence>
<dbReference type="Gene3D" id="3.40.50.1240">
    <property type="entry name" value="Phosphoglycerate mutase-like"/>
    <property type="match status" value="1"/>
</dbReference>
<dbReference type="CDD" id="cd07067">
    <property type="entry name" value="HP_PGM_like"/>
    <property type="match status" value="1"/>
</dbReference>
<dbReference type="EC" id="5.4.2.12" evidence="2"/>
<dbReference type="EMBL" id="JAFBEC010000002">
    <property type="protein sequence ID" value="MBM7632008.1"/>
    <property type="molecule type" value="Genomic_DNA"/>
</dbReference>